<comment type="caution">
    <text evidence="1">The sequence shown here is derived from an EMBL/GenBank/DDBJ whole genome shotgun (WGS) entry which is preliminary data.</text>
</comment>
<dbReference type="OrthoDB" id="1143137at2"/>
<evidence type="ECO:0008006" key="3">
    <source>
        <dbReference type="Google" id="ProtNLM"/>
    </source>
</evidence>
<sequence>MKQLLLITCFFLIAITEGKSQSLEVGFGLGSGSAYTFENMDSNIDIDYSLPFSSYLSLKYAKPDSYFGIKLKFQYLNAGIKGRNWKNLNEPINGDVTSLTSLILLEHLKDNNKWNLGYNFGFGYTHQNFRQDLTNSSSGMEINFMSANISGIISSKLSNNLALQLEPSLLWTDPVGSLRDSDKWQIAGEDLHLLIQLGFTYKIN</sequence>
<keyword evidence="2" id="KW-1185">Reference proteome</keyword>
<gene>
    <name evidence="1" type="ORF">APR41_04200</name>
</gene>
<protein>
    <recommendedName>
        <fullName evidence="3">Outer membrane protein beta-barrel domain-containing protein</fullName>
    </recommendedName>
</protein>
<reference evidence="1 2" key="1">
    <citation type="submission" date="2015-10" db="EMBL/GenBank/DDBJ databases">
        <title>Draft genome sequence of Salegentibacter salinarum KCTC 12975.</title>
        <authorList>
            <person name="Lin W."/>
            <person name="Zheng Q."/>
        </authorList>
    </citation>
    <scope>NUCLEOTIDE SEQUENCE [LARGE SCALE GENOMIC DNA]</scope>
    <source>
        <strain evidence="1 2">KCTC 12975</strain>
    </source>
</reference>
<evidence type="ECO:0000313" key="1">
    <source>
        <dbReference type="EMBL" id="PKD18361.1"/>
    </source>
</evidence>
<dbReference type="STRING" id="447422.SAMN05660903_00861"/>
<evidence type="ECO:0000313" key="2">
    <source>
        <dbReference type="Proteomes" id="UP000232673"/>
    </source>
</evidence>
<dbReference type="Proteomes" id="UP000232673">
    <property type="component" value="Unassembled WGS sequence"/>
</dbReference>
<proteinExistence type="predicted"/>
<dbReference type="RefSeq" id="WP_079711991.1">
    <property type="nucleotide sequence ID" value="NZ_FUZC01000002.1"/>
</dbReference>
<name>A0A2N0TUG6_9FLAO</name>
<dbReference type="EMBL" id="LKTS01000023">
    <property type="protein sequence ID" value="PKD18361.1"/>
    <property type="molecule type" value="Genomic_DNA"/>
</dbReference>
<accession>A0A2N0TUG6</accession>
<organism evidence="1 2">
    <name type="scientific">Salegentibacter salinarum</name>
    <dbReference type="NCBI Taxonomy" id="447422"/>
    <lineage>
        <taxon>Bacteria</taxon>
        <taxon>Pseudomonadati</taxon>
        <taxon>Bacteroidota</taxon>
        <taxon>Flavobacteriia</taxon>
        <taxon>Flavobacteriales</taxon>
        <taxon>Flavobacteriaceae</taxon>
        <taxon>Salegentibacter</taxon>
    </lineage>
</organism>
<dbReference type="AlphaFoldDB" id="A0A2N0TUG6"/>